<dbReference type="EMBL" id="BSXW01012436">
    <property type="protein sequence ID" value="GMF64925.1"/>
    <property type="molecule type" value="Genomic_DNA"/>
</dbReference>
<reference evidence="1" key="1">
    <citation type="submission" date="2023-04" db="EMBL/GenBank/DDBJ databases">
        <title>Phytophthora lilii NBRC 32176.</title>
        <authorList>
            <person name="Ichikawa N."/>
            <person name="Sato H."/>
            <person name="Tonouchi N."/>
        </authorList>
    </citation>
    <scope>NUCLEOTIDE SEQUENCE</scope>
    <source>
        <strain evidence="1">NBRC 32176</strain>
    </source>
</reference>
<proteinExistence type="predicted"/>
<comment type="caution">
    <text evidence="1">The sequence shown here is derived from an EMBL/GenBank/DDBJ whole genome shotgun (WGS) entry which is preliminary data.</text>
</comment>
<evidence type="ECO:0000313" key="2">
    <source>
        <dbReference type="Proteomes" id="UP001165083"/>
    </source>
</evidence>
<dbReference type="Proteomes" id="UP001165083">
    <property type="component" value="Unassembled WGS sequence"/>
</dbReference>
<accession>A0A9W7D9U6</accession>
<organism evidence="1 2">
    <name type="scientific">Phytophthora lilii</name>
    <dbReference type="NCBI Taxonomy" id="2077276"/>
    <lineage>
        <taxon>Eukaryota</taxon>
        <taxon>Sar</taxon>
        <taxon>Stramenopiles</taxon>
        <taxon>Oomycota</taxon>
        <taxon>Peronosporomycetes</taxon>
        <taxon>Peronosporales</taxon>
        <taxon>Peronosporaceae</taxon>
        <taxon>Phytophthora</taxon>
    </lineage>
</organism>
<sequence length="774" mass="85090">MQAVHVGLAAHWRCAAAEDEFLSTSHSATSAMESKWQFLQPWRQVLRDCKALHDSLDVVDSRDFRASHLPVQASIRCWPALPKGYELLGGRCTIPVPFPADAAIRRDRVKLQRVREAMELFNVLATVSRAAFLELLSECVVVADNFDDLFTPDYIFVLPVWECYLVGRLDSENEVTKGGVVTWGALFGCPEDPMEYSPEFRAAMQRLKEMRVQVNSMLGDFMGRQVSAEWRDPCNVVEWTAEHLAIPTRGVQTMTSETTSPAMIDSVMCELSVLIGAQAPASVQLCTVMETTNLLKTWEYSPPSSLPLSVETMRPVFSAPGVLQLTTALANMNLASLRLNLDEGIESIEPGKGLANASALLTALVCGSHIHQSAKDVNAAASFPYRGQITDFEVTLGGNSTIPAAGLCSAIVGSSLIRSLTLNMGTLSDRNPVLNQIRWGWLVYALWSGVSRSTIQCAKLTNIHLSRASVNAIADALRHSYPPSNRYQGNSEEPSYGYVDIKAGAVLRPSALGPADNTTVVASRDWRCRARYNCGVNNDLEVVVPGFGLCTLVCSGDIIECAPDDTVRRQDVESRGIRSLSLEFFQIETPTLVGDLLALIGRSLRSLSMGIFWTGRRRCVMLKDVAAACPQLQELSLLNFDLVLSSHDKLRNWGVRKLSITGSEELTGVADHLKDPSCRMARELEELEITIPRGVKVSTNTIQALKSHHGDYLAITKDRLCLSAKAAMISVVDSNNCVKHSADKLIAVHRLDEILLGFIFRFAATPKRRIVRIN</sequence>
<evidence type="ECO:0000313" key="1">
    <source>
        <dbReference type="EMBL" id="GMF64925.1"/>
    </source>
</evidence>
<dbReference type="AlphaFoldDB" id="A0A9W7D9U6"/>
<dbReference type="OrthoDB" id="129474at2759"/>
<name>A0A9W7D9U6_9STRA</name>
<protein>
    <submittedName>
        <fullName evidence="1">Unnamed protein product</fullName>
    </submittedName>
</protein>
<gene>
    <name evidence="1" type="ORF">Plil01_001766900</name>
</gene>
<keyword evidence="2" id="KW-1185">Reference proteome</keyword>